<dbReference type="InterPro" id="IPR050834">
    <property type="entry name" value="Glycosyltransf_2"/>
</dbReference>
<dbReference type="PANTHER" id="PTHR43685:SF11">
    <property type="entry name" value="GLYCOSYLTRANSFERASE TAGX-RELATED"/>
    <property type="match status" value="1"/>
</dbReference>
<dbReference type="EMBL" id="PXYL01000004">
    <property type="protein sequence ID" value="PSJ61689.1"/>
    <property type="molecule type" value="Genomic_DNA"/>
</dbReference>
<dbReference type="RefSeq" id="WP_106724058.1">
    <property type="nucleotide sequence ID" value="NZ_PXYL01000004.1"/>
</dbReference>
<dbReference type="Gene3D" id="3.90.550.10">
    <property type="entry name" value="Spore Coat Polysaccharide Biosynthesis Protein SpsA, Chain A"/>
    <property type="match status" value="1"/>
</dbReference>
<dbReference type="InterPro" id="IPR029044">
    <property type="entry name" value="Nucleotide-diphossugar_trans"/>
</dbReference>
<dbReference type="Pfam" id="PF00535">
    <property type="entry name" value="Glycos_transf_2"/>
    <property type="match status" value="1"/>
</dbReference>
<dbReference type="CDD" id="cd00761">
    <property type="entry name" value="Glyco_tranf_GTA_type"/>
    <property type="match status" value="1"/>
</dbReference>
<reference evidence="2 3" key="1">
    <citation type="submission" date="2018-03" db="EMBL/GenBank/DDBJ databases">
        <title>The draft genome of Mesorhizobium soli JCM 19897.</title>
        <authorList>
            <person name="Li L."/>
            <person name="Liu L."/>
            <person name="Liang L."/>
            <person name="Wang T."/>
            <person name="Zhang X."/>
        </authorList>
    </citation>
    <scope>NUCLEOTIDE SEQUENCE [LARGE SCALE GENOMIC DNA]</scope>
    <source>
        <strain evidence="2 3">JCM 19897</strain>
    </source>
</reference>
<gene>
    <name evidence="2" type="ORF">C7I85_11375</name>
</gene>
<organism evidence="2 3">
    <name type="scientific">Pseudaminobacter soli</name>
    <name type="common">ex Li et al. 2025</name>
    <dbReference type="NCBI Taxonomy" id="1295366"/>
    <lineage>
        <taxon>Bacteria</taxon>
        <taxon>Pseudomonadati</taxon>
        <taxon>Pseudomonadota</taxon>
        <taxon>Alphaproteobacteria</taxon>
        <taxon>Hyphomicrobiales</taxon>
        <taxon>Phyllobacteriaceae</taxon>
        <taxon>Pseudaminobacter</taxon>
    </lineage>
</organism>
<dbReference type="SUPFAM" id="SSF53448">
    <property type="entry name" value="Nucleotide-diphospho-sugar transferases"/>
    <property type="match status" value="1"/>
</dbReference>
<evidence type="ECO:0000313" key="3">
    <source>
        <dbReference type="Proteomes" id="UP000240653"/>
    </source>
</evidence>
<name>A0A2P7SGR7_9HYPH</name>
<accession>A0A2P7SGR7</accession>
<evidence type="ECO:0000259" key="1">
    <source>
        <dbReference type="Pfam" id="PF00535"/>
    </source>
</evidence>
<protein>
    <submittedName>
        <fullName evidence="2">Glycosyl transferase</fullName>
    </submittedName>
</protein>
<sequence length="320" mass="35283">MRLDVTFVIAAYNAETSVARAIRSALDQKDVSVEVVVVDDCSRDRTVEIARSFPEECVHVVSLGQNRGPGGARNVGFSVARGRWVAVLDSDDTVAPGRLARMIGLAESANAQIVVDNLEVVRDADGNREMMFESAQLAEKSELTLADFIAANIMFEETFSFGYMKPVFQREFIEQHALRYDEQLRIGEDYIFLASALAKGARCVIEPEVGYAYHIREGSISRVMELHHVEAMLAADALFFGSHEMDPAARAAQARRTRSLKEAAAFLSLVQHLKDRAPLKAAGAALRDPVALRHLKMPIAARLRRLAATFQTRRALGQPG</sequence>
<dbReference type="AlphaFoldDB" id="A0A2P7SGR7"/>
<dbReference type="OrthoDB" id="9806521at2"/>
<dbReference type="InterPro" id="IPR001173">
    <property type="entry name" value="Glyco_trans_2-like"/>
</dbReference>
<comment type="caution">
    <text evidence="2">The sequence shown here is derived from an EMBL/GenBank/DDBJ whole genome shotgun (WGS) entry which is preliminary data.</text>
</comment>
<dbReference type="PANTHER" id="PTHR43685">
    <property type="entry name" value="GLYCOSYLTRANSFERASE"/>
    <property type="match status" value="1"/>
</dbReference>
<feature type="domain" description="Glycosyltransferase 2-like" evidence="1">
    <location>
        <begin position="7"/>
        <end position="169"/>
    </location>
</feature>
<proteinExistence type="predicted"/>
<dbReference type="Proteomes" id="UP000240653">
    <property type="component" value="Unassembled WGS sequence"/>
</dbReference>
<keyword evidence="2" id="KW-0808">Transferase</keyword>
<dbReference type="GO" id="GO:0016740">
    <property type="term" value="F:transferase activity"/>
    <property type="evidence" value="ECO:0007669"/>
    <property type="project" value="UniProtKB-KW"/>
</dbReference>
<evidence type="ECO:0000313" key="2">
    <source>
        <dbReference type="EMBL" id="PSJ61689.1"/>
    </source>
</evidence>
<keyword evidence="3" id="KW-1185">Reference proteome</keyword>